<reference evidence="1 2" key="1">
    <citation type="submission" date="2016-07" db="EMBL/GenBank/DDBJ databases">
        <title>Draft genome sequence of Prauserella muralis DSM 45305, isolated from a mould-covered wall in an indoor environment.</title>
        <authorList>
            <person name="Ruckert C."/>
            <person name="Albersmeier A."/>
            <person name="Jiang C.-L."/>
            <person name="Jiang Y."/>
            <person name="Kalinowski J."/>
            <person name="Schneider O."/>
            <person name="Winkler A."/>
            <person name="Zotchev S.B."/>
        </authorList>
    </citation>
    <scope>NUCLEOTIDE SEQUENCE [LARGE SCALE GENOMIC DNA]</scope>
    <source>
        <strain evidence="1 2">DSM 45305</strain>
    </source>
</reference>
<dbReference type="EMBL" id="MASW01000002">
    <property type="protein sequence ID" value="PXY27412.1"/>
    <property type="molecule type" value="Genomic_DNA"/>
</dbReference>
<evidence type="ECO:0000313" key="2">
    <source>
        <dbReference type="Proteomes" id="UP000249915"/>
    </source>
</evidence>
<dbReference type="Proteomes" id="UP000249915">
    <property type="component" value="Unassembled WGS sequence"/>
</dbReference>
<keyword evidence="2" id="KW-1185">Reference proteome</keyword>
<gene>
    <name evidence="1" type="ORF">BAY60_13335</name>
</gene>
<name>A0A2V4AZW1_9PSEU</name>
<accession>A0A2V4AZW1</accession>
<proteinExistence type="predicted"/>
<comment type="caution">
    <text evidence="1">The sequence shown here is derived from an EMBL/GenBank/DDBJ whole genome shotgun (WGS) entry which is preliminary data.</text>
</comment>
<evidence type="ECO:0000313" key="1">
    <source>
        <dbReference type="EMBL" id="PXY27412.1"/>
    </source>
</evidence>
<dbReference type="AlphaFoldDB" id="A0A2V4AZW1"/>
<organism evidence="1 2">
    <name type="scientific">Prauserella muralis</name>
    <dbReference type="NCBI Taxonomy" id="588067"/>
    <lineage>
        <taxon>Bacteria</taxon>
        <taxon>Bacillati</taxon>
        <taxon>Actinomycetota</taxon>
        <taxon>Actinomycetes</taxon>
        <taxon>Pseudonocardiales</taxon>
        <taxon>Pseudonocardiaceae</taxon>
        <taxon>Prauserella</taxon>
    </lineage>
</organism>
<sequence>MIETTLDAVTAGDGALIEDLTRRAEAATPPQPYDVRMNGPLVVRTRRHDERIDVTNLEEFLPEPTRNRGAVVLYDVGDFAAYVQRLADDHTTVWGEESRSRFTAVFNDHADYNRPGWRDHSAELRLLDDPEWQAWLATDGRWFNQFDFAEFLEDRAATIVDPDPADFLEVASSFKAHKKAEFSSAVNLTTTDLQLTYNEETKTTTKSGQIEVPRRFTVALSPFLGLPPVNIPARLRYSVSDGQLSIGYRLHRPDLARRNAFADIRQTLANELAATDGDFVVPVMLGQAPGSLRP</sequence>
<dbReference type="Pfam" id="PF10065">
    <property type="entry name" value="DUF2303"/>
    <property type="match status" value="1"/>
</dbReference>
<dbReference type="InterPro" id="IPR019276">
    <property type="entry name" value="DUF2303"/>
</dbReference>
<protein>
    <submittedName>
        <fullName evidence="1">Uncharacterized protein</fullName>
    </submittedName>
</protein>
<dbReference type="RefSeq" id="WP_170160409.1">
    <property type="nucleotide sequence ID" value="NZ_MASW01000002.1"/>
</dbReference>